<evidence type="ECO:0000313" key="3">
    <source>
        <dbReference type="EMBL" id="ESN97908.1"/>
    </source>
</evidence>
<dbReference type="Gene3D" id="1.10.8.60">
    <property type="match status" value="1"/>
</dbReference>
<dbReference type="eggNOG" id="KOG0730">
    <property type="taxonomic scope" value="Eukaryota"/>
</dbReference>
<dbReference type="InterPro" id="IPR041569">
    <property type="entry name" value="AAA_lid_3"/>
</dbReference>
<evidence type="ECO:0000259" key="2">
    <source>
        <dbReference type="SMART" id="SM00382"/>
    </source>
</evidence>
<dbReference type="InterPro" id="IPR050168">
    <property type="entry name" value="AAA_ATPase_domain"/>
</dbReference>
<dbReference type="GO" id="GO:0005524">
    <property type="term" value="F:ATP binding"/>
    <property type="evidence" value="ECO:0007669"/>
    <property type="project" value="UniProtKB-KW"/>
</dbReference>
<keyword evidence="1" id="KW-0547">Nucleotide-binding</keyword>
<feature type="domain" description="AAA+ ATPase" evidence="2">
    <location>
        <begin position="310"/>
        <end position="460"/>
    </location>
</feature>
<dbReference type="EMBL" id="AMQM01006097">
    <property type="status" value="NOT_ANNOTATED_CDS"/>
    <property type="molecule type" value="Genomic_DNA"/>
</dbReference>
<dbReference type="GO" id="GO:0034098">
    <property type="term" value="C:VCP-NPL4-UFD1 AAA ATPase complex"/>
    <property type="evidence" value="ECO:0000318"/>
    <property type="project" value="GO_Central"/>
</dbReference>
<dbReference type="Proteomes" id="UP000015101">
    <property type="component" value="Unassembled WGS sequence"/>
</dbReference>
<dbReference type="InterPro" id="IPR003960">
    <property type="entry name" value="ATPase_AAA_CS"/>
</dbReference>
<dbReference type="Gene3D" id="3.40.50.300">
    <property type="entry name" value="P-loop containing nucleotide triphosphate hydrolases"/>
    <property type="match status" value="2"/>
</dbReference>
<dbReference type="GeneID" id="20195487"/>
<organism evidence="4 5">
    <name type="scientific">Helobdella robusta</name>
    <name type="common">Californian leech</name>
    <dbReference type="NCBI Taxonomy" id="6412"/>
    <lineage>
        <taxon>Eukaryota</taxon>
        <taxon>Metazoa</taxon>
        <taxon>Spiralia</taxon>
        <taxon>Lophotrochozoa</taxon>
        <taxon>Annelida</taxon>
        <taxon>Clitellata</taxon>
        <taxon>Hirudinea</taxon>
        <taxon>Rhynchobdellida</taxon>
        <taxon>Glossiphoniidae</taxon>
        <taxon>Helobdella</taxon>
    </lineage>
</organism>
<sequence length="555" mass="62420">MDDMELGMNHALLEHVLSLTKCSSINEINSFLLWGPAGCGKSRLVEMLADALKADLVKFEMNKVSSLAEFKQKIASILVNVRNNDNNKNNHHNKNISVNLLEKPVKLLFFDQIDSMPRKHYSLCLLSLIKSILKMKQSYFQCRVHVFASALNVMNVHLKFINEIFVGLPNIHERIKIFENLLNKILKMEDEKCELVSHLHELGVRSAGLSCAEIEQHVNNSVVDFFCCGNNADSQSKNGVHEFDVSSINILEFLRIIMKNISVSKQQQKCIELNDTELVGGYEEEKQQLIQSLCWPSSHKDVFKKFNLTYDRGILLHGPPGCGKTSLVRLVASMAKMNFFSISSAQLYSPYLGDSEKAISEVFLQALSSSPSIIFMDEIDSMVGCRQAGGRGSVQERVLTSLLTHMDGIGFKATLLKDCFSSESSEEGRVVVVGTTNRLDLLDAALLRRFDRLIHIEPPSLQMRIDILKLYTKHLPGSATLNFHEIAQRANNFTGADLENLCKQVAMKVLNECGDADSLHVDDSHFFSVLHFMKPTIDPGSNKREMSTLEYFIPM</sequence>
<keyword evidence="5" id="KW-1185">Reference proteome</keyword>
<dbReference type="InterPro" id="IPR027417">
    <property type="entry name" value="P-loop_NTPase"/>
</dbReference>
<dbReference type="EMBL" id="KB097269">
    <property type="protein sequence ID" value="ESN97908.1"/>
    <property type="molecule type" value="Genomic_DNA"/>
</dbReference>
<dbReference type="PANTHER" id="PTHR23077">
    <property type="entry name" value="AAA-FAMILY ATPASE"/>
    <property type="match status" value="1"/>
</dbReference>
<reference evidence="3 5" key="2">
    <citation type="journal article" date="2013" name="Nature">
        <title>Insights into bilaterian evolution from three spiralian genomes.</title>
        <authorList>
            <person name="Simakov O."/>
            <person name="Marletaz F."/>
            <person name="Cho S.J."/>
            <person name="Edsinger-Gonzales E."/>
            <person name="Havlak P."/>
            <person name="Hellsten U."/>
            <person name="Kuo D.H."/>
            <person name="Larsson T."/>
            <person name="Lv J."/>
            <person name="Arendt D."/>
            <person name="Savage R."/>
            <person name="Osoegawa K."/>
            <person name="de Jong P."/>
            <person name="Grimwood J."/>
            <person name="Chapman J.A."/>
            <person name="Shapiro H."/>
            <person name="Aerts A."/>
            <person name="Otillar R.P."/>
            <person name="Terry A.Y."/>
            <person name="Boore J.L."/>
            <person name="Grigoriev I.V."/>
            <person name="Lindberg D.R."/>
            <person name="Seaver E.C."/>
            <person name="Weisblat D.A."/>
            <person name="Putnam N.H."/>
            <person name="Rokhsar D.S."/>
        </authorList>
    </citation>
    <scope>NUCLEOTIDE SEQUENCE</scope>
</reference>
<dbReference type="RefSeq" id="XP_009023983.1">
    <property type="nucleotide sequence ID" value="XM_009025735.1"/>
</dbReference>
<dbReference type="GO" id="GO:0097352">
    <property type="term" value="P:autophagosome maturation"/>
    <property type="evidence" value="ECO:0000318"/>
    <property type="project" value="GO_Central"/>
</dbReference>
<dbReference type="HOGENOM" id="CLU_000688_12_3_1"/>
<dbReference type="EnsemblMetazoa" id="HelroT114057">
    <property type="protein sequence ID" value="HelroP114057"/>
    <property type="gene ID" value="HelroG114057"/>
</dbReference>
<dbReference type="GO" id="GO:0016887">
    <property type="term" value="F:ATP hydrolysis activity"/>
    <property type="evidence" value="ECO:0000318"/>
    <property type="project" value="GO_Central"/>
</dbReference>
<dbReference type="CTD" id="20195487"/>
<dbReference type="STRING" id="6412.T1EFY5"/>
<dbReference type="GO" id="GO:0031593">
    <property type="term" value="F:polyubiquitin modification-dependent protein binding"/>
    <property type="evidence" value="ECO:0000318"/>
    <property type="project" value="GO_Central"/>
</dbReference>
<dbReference type="InterPro" id="IPR049945">
    <property type="entry name" value="AAA_22"/>
</dbReference>
<feature type="domain" description="AAA+ ATPase" evidence="2">
    <location>
        <begin position="27"/>
        <end position="170"/>
    </location>
</feature>
<dbReference type="SUPFAM" id="SSF52540">
    <property type="entry name" value="P-loop containing nucleoside triphosphate hydrolases"/>
    <property type="match status" value="2"/>
</dbReference>
<dbReference type="GO" id="GO:0005634">
    <property type="term" value="C:nucleus"/>
    <property type="evidence" value="ECO:0000318"/>
    <property type="project" value="GO_Central"/>
</dbReference>
<reference evidence="4" key="3">
    <citation type="submission" date="2015-06" db="UniProtKB">
        <authorList>
            <consortium name="EnsemblMetazoa"/>
        </authorList>
    </citation>
    <scope>IDENTIFICATION</scope>
</reference>
<dbReference type="OrthoDB" id="10042665at2759"/>
<dbReference type="Pfam" id="PF00004">
    <property type="entry name" value="AAA"/>
    <property type="match status" value="1"/>
</dbReference>
<evidence type="ECO:0000313" key="4">
    <source>
        <dbReference type="EnsemblMetazoa" id="HelroP114057"/>
    </source>
</evidence>
<keyword evidence="1" id="KW-0067">ATP-binding</keyword>
<name>T1EFY5_HELRO</name>
<reference evidence="5" key="1">
    <citation type="submission" date="2012-12" db="EMBL/GenBank/DDBJ databases">
        <authorList>
            <person name="Hellsten U."/>
            <person name="Grimwood J."/>
            <person name="Chapman J.A."/>
            <person name="Shapiro H."/>
            <person name="Aerts A."/>
            <person name="Otillar R.P."/>
            <person name="Terry A.Y."/>
            <person name="Boore J.L."/>
            <person name="Simakov O."/>
            <person name="Marletaz F."/>
            <person name="Cho S.-J."/>
            <person name="Edsinger-Gonzales E."/>
            <person name="Havlak P."/>
            <person name="Kuo D.-H."/>
            <person name="Larsson T."/>
            <person name="Lv J."/>
            <person name="Arendt D."/>
            <person name="Savage R."/>
            <person name="Osoegawa K."/>
            <person name="de Jong P."/>
            <person name="Lindberg D.R."/>
            <person name="Seaver E.C."/>
            <person name="Weisblat D.A."/>
            <person name="Putnam N.H."/>
            <person name="Grigoriev I.V."/>
            <person name="Rokhsar D.S."/>
        </authorList>
    </citation>
    <scope>NUCLEOTIDE SEQUENCE</scope>
</reference>
<dbReference type="InterPro" id="IPR003959">
    <property type="entry name" value="ATPase_AAA_core"/>
</dbReference>
<dbReference type="InParanoid" id="T1EFY5"/>
<dbReference type="SMART" id="SM00382">
    <property type="entry name" value="AAA"/>
    <property type="match status" value="2"/>
</dbReference>
<dbReference type="AlphaFoldDB" id="T1EFY5"/>
<comment type="similarity">
    <text evidence="1">Belongs to the AAA ATPase family.</text>
</comment>
<dbReference type="KEGG" id="hro:HELRODRAFT_114057"/>
<evidence type="ECO:0000313" key="5">
    <source>
        <dbReference type="Proteomes" id="UP000015101"/>
    </source>
</evidence>
<proteinExistence type="inferred from homology"/>
<dbReference type="PROSITE" id="PS00674">
    <property type="entry name" value="AAA"/>
    <property type="match status" value="1"/>
</dbReference>
<dbReference type="FunFam" id="3.40.50.300:FF:001921">
    <property type="entry name" value="AAA ATPase domain-containing protein"/>
    <property type="match status" value="1"/>
</dbReference>
<dbReference type="GO" id="GO:0005829">
    <property type="term" value="C:cytosol"/>
    <property type="evidence" value="ECO:0000318"/>
    <property type="project" value="GO_Central"/>
</dbReference>
<evidence type="ECO:0000256" key="1">
    <source>
        <dbReference type="RuleBase" id="RU003651"/>
    </source>
</evidence>
<dbReference type="GO" id="GO:0051228">
    <property type="term" value="P:mitotic spindle disassembly"/>
    <property type="evidence" value="ECO:0000318"/>
    <property type="project" value="GO_Central"/>
</dbReference>
<gene>
    <name evidence="4" type="primary">20195487</name>
    <name evidence="3" type="ORF">HELRODRAFT_114057</name>
</gene>
<dbReference type="GO" id="GO:0030970">
    <property type="term" value="P:retrograde protein transport, ER to cytosol"/>
    <property type="evidence" value="ECO:0000318"/>
    <property type="project" value="GO_Central"/>
</dbReference>
<accession>T1EFY5</accession>
<dbReference type="Pfam" id="PF13401">
    <property type="entry name" value="AAA_22"/>
    <property type="match status" value="1"/>
</dbReference>
<dbReference type="InterPro" id="IPR003593">
    <property type="entry name" value="AAA+_ATPase"/>
</dbReference>
<dbReference type="GO" id="GO:0043161">
    <property type="term" value="P:proteasome-mediated ubiquitin-dependent protein catabolic process"/>
    <property type="evidence" value="ECO:0000318"/>
    <property type="project" value="GO_Central"/>
</dbReference>
<protein>
    <recommendedName>
        <fullName evidence="2">AAA+ ATPase domain-containing protein</fullName>
    </recommendedName>
</protein>
<dbReference type="Pfam" id="PF17862">
    <property type="entry name" value="AAA_lid_3"/>
    <property type="match status" value="1"/>
</dbReference>
<dbReference type="PANTHER" id="PTHR23077:SF194">
    <property type="entry name" value="ATPASE FAMILY GENE 2 PROTEIN HOMOLOG B"/>
    <property type="match status" value="1"/>
</dbReference>